<organism evidence="2 3">
    <name type="scientific">Sulfobacillus harzensis</name>
    <dbReference type="NCBI Taxonomy" id="2729629"/>
    <lineage>
        <taxon>Bacteria</taxon>
        <taxon>Bacillati</taxon>
        <taxon>Bacillota</taxon>
        <taxon>Clostridia</taxon>
        <taxon>Eubacteriales</taxon>
        <taxon>Clostridiales Family XVII. Incertae Sedis</taxon>
        <taxon>Sulfobacillus</taxon>
    </lineage>
</organism>
<feature type="region of interest" description="Disordered" evidence="1">
    <location>
        <begin position="1"/>
        <end position="23"/>
    </location>
</feature>
<proteinExistence type="predicted"/>
<dbReference type="AlphaFoldDB" id="A0A7Y0L748"/>
<dbReference type="RefSeq" id="WP_169102600.1">
    <property type="nucleotide sequence ID" value="NZ_JABBVZ010000113.1"/>
</dbReference>
<evidence type="ECO:0000313" key="2">
    <source>
        <dbReference type="EMBL" id="NMP24460.1"/>
    </source>
</evidence>
<evidence type="ECO:0000313" key="3">
    <source>
        <dbReference type="Proteomes" id="UP000533476"/>
    </source>
</evidence>
<accession>A0A7Y0L748</accession>
<dbReference type="EMBL" id="JABBVZ010000113">
    <property type="protein sequence ID" value="NMP24460.1"/>
    <property type="molecule type" value="Genomic_DNA"/>
</dbReference>
<gene>
    <name evidence="2" type="ORF">HIJ39_19240</name>
</gene>
<sequence>MNQVTVPRKGGRPAGAKRTESLSMQLTPVEARILRRAAELESLGPSLIARAGALQRARQILAEAGENA</sequence>
<dbReference type="Proteomes" id="UP000533476">
    <property type="component" value="Unassembled WGS sequence"/>
</dbReference>
<comment type="caution">
    <text evidence="2">The sequence shown here is derived from an EMBL/GenBank/DDBJ whole genome shotgun (WGS) entry which is preliminary data.</text>
</comment>
<reference evidence="2 3" key="1">
    <citation type="submission" date="2020-04" db="EMBL/GenBank/DDBJ databases">
        <authorList>
            <person name="Zhang R."/>
            <person name="Schippers A."/>
        </authorList>
    </citation>
    <scope>NUCLEOTIDE SEQUENCE [LARGE SCALE GENOMIC DNA]</scope>
    <source>
        <strain evidence="2 3">DSM 109850</strain>
    </source>
</reference>
<name>A0A7Y0L748_9FIRM</name>
<keyword evidence="3" id="KW-1185">Reference proteome</keyword>
<evidence type="ECO:0000256" key="1">
    <source>
        <dbReference type="SAM" id="MobiDB-lite"/>
    </source>
</evidence>
<protein>
    <submittedName>
        <fullName evidence="2">Uncharacterized protein</fullName>
    </submittedName>
</protein>